<accession>A0A8S1AHX5</accession>
<dbReference type="Proteomes" id="UP000494256">
    <property type="component" value="Unassembled WGS sequence"/>
</dbReference>
<gene>
    <name evidence="1" type="ORF">APLA_LOCUS10790</name>
</gene>
<organism evidence="1 2">
    <name type="scientific">Arctia plantaginis</name>
    <name type="common">Wood tiger moth</name>
    <name type="synonym">Phalaena plantaginis</name>
    <dbReference type="NCBI Taxonomy" id="874455"/>
    <lineage>
        <taxon>Eukaryota</taxon>
        <taxon>Metazoa</taxon>
        <taxon>Ecdysozoa</taxon>
        <taxon>Arthropoda</taxon>
        <taxon>Hexapoda</taxon>
        <taxon>Insecta</taxon>
        <taxon>Pterygota</taxon>
        <taxon>Neoptera</taxon>
        <taxon>Endopterygota</taxon>
        <taxon>Lepidoptera</taxon>
        <taxon>Glossata</taxon>
        <taxon>Ditrysia</taxon>
        <taxon>Noctuoidea</taxon>
        <taxon>Erebidae</taxon>
        <taxon>Arctiinae</taxon>
        <taxon>Arctia</taxon>
    </lineage>
</organism>
<dbReference type="AlphaFoldDB" id="A0A8S1AHX5"/>
<dbReference type="EMBL" id="CADEBD010000319">
    <property type="protein sequence ID" value="CAB3244556.1"/>
    <property type="molecule type" value="Genomic_DNA"/>
</dbReference>
<evidence type="ECO:0000313" key="1">
    <source>
        <dbReference type="EMBL" id="CAB3244556.1"/>
    </source>
</evidence>
<proteinExistence type="predicted"/>
<comment type="caution">
    <text evidence="1">The sequence shown here is derived from an EMBL/GenBank/DDBJ whole genome shotgun (WGS) entry which is preliminary data.</text>
</comment>
<protein>
    <submittedName>
        <fullName evidence="1">Uncharacterized protein</fullName>
    </submittedName>
</protein>
<sequence length="74" mass="7871">MTTLSDAQLGHLINSITSVSMRMGSMASCTHTFDGSHGQEDLETFISAVSTFKTVEKIEDSEALMGIPLVLHGG</sequence>
<name>A0A8S1AHX5_ARCPL</name>
<reference evidence="1 2" key="1">
    <citation type="submission" date="2020-04" db="EMBL/GenBank/DDBJ databases">
        <authorList>
            <person name="Wallbank WR R."/>
            <person name="Pardo Diaz C."/>
            <person name="Kozak K."/>
            <person name="Martin S."/>
            <person name="Jiggins C."/>
            <person name="Moest M."/>
            <person name="Warren A I."/>
            <person name="Byers J.R.P. K."/>
            <person name="Montejo-Kovacevich G."/>
            <person name="Yen C E."/>
        </authorList>
    </citation>
    <scope>NUCLEOTIDE SEQUENCE [LARGE SCALE GENOMIC DNA]</scope>
</reference>
<evidence type="ECO:0000313" key="2">
    <source>
        <dbReference type="Proteomes" id="UP000494256"/>
    </source>
</evidence>
<dbReference type="OrthoDB" id="10057618at2759"/>